<dbReference type="PROSITE" id="PS00375">
    <property type="entry name" value="UDPGT"/>
    <property type="match status" value="1"/>
</dbReference>
<sequence>MSTSHLSFVFNIAEAFPPPKQVFDIRWPMVDSVNNFPTRKNFQKLMFSKPITTNEALSKSFNFTETYENLPKIIDGLFLPCMLQDPYPKELHKNDATMATMAMIDPFSPGCSIAVARNFDAKIVITSPLVELGTLQYYSGGPLPISYVMSNILSKSKMNFFHRILNLFSHQVFKLFLYQLSLAKLFNYIDASKIEIYSTPKPTMVIVNYHKFLELSFPRTNAFIDVGNSLPTFDNQIPTDIFNFINKYDQIVLLSFSTFTNDGIVSAELYSNYTKLFKTFPNIGFIWRQKEKQDSLPENVFLASWINQRAIISHPKVKVLITHCGLNSVVEAMNVGIPMICIPEGNDQYYNAEKLRHASLSIVHAEQPLSNEELSKSLQEILKENSNIRKNTLKMKEMLQFERDQNISTNISWILKKFQKIKTSHFENFYIPKGAHLSWK</sequence>
<evidence type="ECO:0000256" key="2">
    <source>
        <dbReference type="ARBA" id="ARBA00022676"/>
    </source>
</evidence>
<comment type="catalytic activity">
    <reaction evidence="4 6">
        <text>glucuronate acceptor + UDP-alpha-D-glucuronate = acceptor beta-D-glucuronoside + UDP + H(+)</text>
        <dbReference type="Rhea" id="RHEA:21032"/>
        <dbReference type="ChEBI" id="CHEBI:15378"/>
        <dbReference type="ChEBI" id="CHEBI:58052"/>
        <dbReference type="ChEBI" id="CHEBI:58223"/>
        <dbReference type="ChEBI" id="CHEBI:132367"/>
        <dbReference type="ChEBI" id="CHEBI:132368"/>
        <dbReference type="EC" id="2.4.1.17"/>
    </reaction>
</comment>
<name>A0A914QWI6_9BILA</name>
<dbReference type="EC" id="2.4.1.17" evidence="6"/>
<dbReference type="InterPro" id="IPR050271">
    <property type="entry name" value="UDP-glycosyltransferase"/>
</dbReference>
<dbReference type="GO" id="GO:0016020">
    <property type="term" value="C:membrane"/>
    <property type="evidence" value="ECO:0007669"/>
    <property type="project" value="UniProtKB-SubCell"/>
</dbReference>
<comment type="similarity">
    <text evidence="1 5">Belongs to the UDP-glycosyltransferase family.</text>
</comment>
<dbReference type="Gene3D" id="3.40.50.2000">
    <property type="entry name" value="Glycogen Phosphorylase B"/>
    <property type="match status" value="1"/>
</dbReference>
<dbReference type="InterPro" id="IPR002213">
    <property type="entry name" value="UDP_glucos_trans"/>
</dbReference>
<evidence type="ECO:0000256" key="3">
    <source>
        <dbReference type="ARBA" id="ARBA00022679"/>
    </source>
</evidence>
<dbReference type="Pfam" id="PF00201">
    <property type="entry name" value="UDPGT"/>
    <property type="match status" value="1"/>
</dbReference>
<dbReference type="GO" id="GO:0015020">
    <property type="term" value="F:glucuronosyltransferase activity"/>
    <property type="evidence" value="ECO:0007669"/>
    <property type="project" value="UniProtKB-EC"/>
</dbReference>
<organism evidence="7 8">
    <name type="scientific">Panagrolaimus davidi</name>
    <dbReference type="NCBI Taxonomy" id="227884"/>
    <lineage>
        <taxon>Eukaryota</taxon>
        <taxon>Metazoa</taxon>
        <taxon>Ecdysozoa</taxon>
        <taxon>Nematoda</taxon>
        <taxon>Chromadorea</taxon>
        <taxon>Rhabditida</taxon>
        <taxon>Tylenchina</taxon>
        <taxon>Panagrolaimomorpha</taxon>
        <taxon>Panagrolaimoidea</taxon>
        <taxon>Panagrolaimidae</taxon>
        <taxon>Panagrolaimus</taxon>
    </lineage>
</organism>
<protein>
    <recommendedName>
        <fullName evidence="6">UDP-glucuronosyltransferase</fullName>
        <ecNumber evidence="6">2.4.1.17</ecNumber>
    </recommendedName>
</protein>
<dbReference type="CDD" id="cd03784">
    <property type="entry name" value="GT1_Gtf-like"/>
    <property type="match status" value="1"/>
</dbReference>
<dbReference type="PANTHER" id="PTHR48043">
    <property type="entry name" value="EG:EG0003.4 PROTEIN-RELATED"/>
    <property type="match status" value="1"/>
</dbReference>
<dbReference type="Proteomes" id="UP000887578">
    <property type="component" value="Unplaced"/>
</dbReference>
<dbReference type="PANTHER" id="PTHR48043:SF145">
    <property type="entry name" value="FI06409P-RELATED"/>
    <property type="match status" value="1"/>
</dbReference>
<proteinExistence type="inferred from homology"/>
<dbReference type="AlphaFoldDB" id="A0A914QWI6"/>
<keyword evidence="3 5" id="KW-0808">Transferase</keyword>
<evidence type="ECO:0000313" key="7">
    <source>
        <dbReference type="Proteomes" id="UP000887578"/>
    </source>
</evidence>
<accession>A0A914QWI6</accession>
<comment type="subcellular location">
    <subcellularLocation>
        <location evidence="6">Membrane</location>
        <topology evidence="6">Single-pass membrane protein</topology>
    </subcellularLocation>
</comment>
<dbReference type="InterPro" id="IPR035595">
    <property type="entry name" value="UDP_glycos_trans_CS"/>
</dbReference>
<dbReference type="WBParaSite" id="PDA_v2.g8160.t1">
    <property type="protein sequence ID" value="PDA_v2.g8160.t1"/>
    <property type="gene ID" value="PDA_v2.g8160"/>
</dbReference>
<dbReference type="SUPFAM" id="SSF53756">
    <property type="entry name" value="UDP-Glycosyltransferase/glycogen phosphorylase"/>
    <property type="match status" value="1"/>
</dbReference>
<evidence type="ECO:0000256" key="4">
    <source>
        <dbReference type="ARBA" id="ARBA00047475"/>
    </source>
</evidence>
<evidence type="ECO:0000313" key="8">
    <source>
        <dbReference type="WBParaSite" id="PDA_v2.g8160.t1"/>
    </source>
</evidence>
<keyword evidence="7" id="KW-1185">Reference proteome</keyword>
<keyword evidence="2 5" id="KW-0328">Glycosyltransferase</keyword>
<evidence type="ECO:0000256" key="1">
    <source>
        <dbReference type="ARBA" id="ARBA00009995"/>
    </source>
</evidence>
<evidence type="ECO:0000256" key="6">
    <source>
        <dbReference type="RuleBase" id="RU362059"/>
    </source>
</evidence>
<reference evidence="8" key="1">
    <citation type="submission" date="2022-11" db="UniProtKB">
        <authorList>
            <consortium name="WormBaseParasite"/>
        </authorList>
    </citation>
    <scope>IDENTIFICATION</scope>
</reference>
<evidence type="ECO:0000256" key="5">
    <source>
        <dbReference type="RuleBase" id="RU003718"/>
    </source>
</evidence>